<dbReference type="CDD" id="cd17356">
    <property type="entry name" value="MFS_HXT"/>
    <property type="match status" value="1"/>
</dbReference>
<organism evidence="12 13">
    <name type="scientific">Huiozyma naganishii (strain ATCC MYA-139 / BCRC 22969 / CBS 8797 / KCTC 17520 / NBRC 10181 / NCYC 3082 / Yp74L-3)</name>
    <name type="common">Yeast</name>
    <name type="synonym">Kazachstania naganishii</name>
    <dbReference type="NCBI Taxonomy" id="1071383"/>
    <lineage>
        <taxon>Eukaryota</taxon>
        <taxon>Fungi</taxon>
        <taxon>Dikarya</taxon>
        <taxon>Ascomycota</taxon>
        <taxon>Saccharomycotina</taxon>
        <taxon>Saccharomycetes</taxon>
        <taxon>Saccharomycetales</taxon>
        <taxon>Saccharomycetaceae</taxon>
        <taxon>Huiozyma</taxon>
    </lineage>
</organism>
<dbReference type="InterPro" id="IPR036259">
    <property type="entry name" value="MFS_trans_sf"/>
</dbReference>
<feature type="region of interest" description="Disordered" evidence="9">
    <location>
        <begin position="716"/>
        <end position="736"/>
    </location>
</feature>
<dbReference type="GO" id="GO:0015755">
    <property type="term" value="P:fructose transmembrane transport"/>
    <property type="evidence" value="ECO:0007669"/>
    <property type="project" value="EnsemblFungi"/>
</dbReference>
<feature type="region of interest" description="Disordered" evidence="9">
    <location>
        <begin position="605"/>
        <end position="632"/>
    </location>
</feature>
<dbReference type="Pfam" id="PF00083">
    <property type="entry name" value="Sugar_tr"/>
    <property type="match status" value="1"/>
</dbReference>
<protein>
    <recommendedName>
        <fullName evidence="11">Major facilitator superfamily (MFS) profile domain-containing protein</fullName>
    </recommendedName>
</protein>
<dbReference type="PROSITE" id="PS00217">
    <property type="entry name" value="SUGAR_TRANSPORT_2"/>
    <property type="match status" value="1"/>
</dbReference>
<gene>
    <name evidence="12" type="primary">KNAG0B02810</name>
    <name evidence="12" type="ordered locus">KNAG_0B02810</name>
</gene>
<evidence type="ECO:0000256" key="3">
    <source>
        <dbReference type="ARBA" id="ARBA00022448"/>
    </source>
</evidence>
<dbReference type="GO" id="GO:0045835">
    <property type="term" value="P:negative regulation of meiotic nuclear division"/>
    <property type="evidence" value="ECO:0007669"/>
    <property type="project" value="EnsemblFungi"/>
</dbReference>
<dbReference type="PRINTS" id="PR00171">
    <property type="entry name" value="SUGRTRNSPORT"/>
</dbReference>
<keyword evidence="7 10" id="KW-0472">Membrane</keyword>
<dbReference type="NCBIfam" id="TIGR00879">
    <property type="entry name" value="SP"/>
    <property type="match status" value="1"/>
</dbReference>
<dbReference type="GO" id="GO:0005351">
    <property type="term" value="F:carbohydrate:proton symporter activity"/>
    <property type="evidence" value="ECO:0007669"/>
    <property type="project" value="TreeGrafter"/>
</dbReference>
<dbReference type="AlphaFoldDB" id="J7RGQ5"/>
<evidence type="ECO:0000256" key="10">
    <source>
        <dbReference type="SAM" id="Phobius"/>
    </source>
</evidence>
<dbReference type="Gene3D" id="1.20.1250.20">
    <property type="entry name" value="MFS general substrate transporter like domains"/>
    <property type="match status" value="1"/>
</dbReference>
<reference evidence="12 13" key="1">
    <citation type="journal article" date="2011" name="Proc. Natl. Acad. Sci. U.S.A.">
        <title>Evolutionary erosion of yeast sex chromosomes by mating-type switching accidents.</title>
        <authorList>
            <person name="Gordon J.L."/>
            <person name="Armisen D."/>
            <person name="Proux-Wera E."/>
            <person name="Oheigeartaigh S.S."/>
            <person name="Byrne K.P."/>
            <person name="Wolfe K.H."/>
        </authorList>
    </citation>
    <scope>NUCLEOTIDE SEQUENCE [LARGE SCALE GENOMIC DNA]</scope>
    <source>
        <strain evidence="13">ATCC MYA-139 / BCRC 22969 / CBS 8797 / CCRC 22969 / KCTC 17520 / NBRC 10181 / NCYC 3082</strain>
    </source>
</reference>
<feature type="compositionally biased region" description="Low complexity" evidence="9">
    <location>
        <begin position="15"/>
        <end position="26"/>
    </location>
</feature>
<feature type="transmembrane region" description="Helical" evidence="10">
    <location>
        <begin position="221"/>
        <end position="241"/>
    </location>
</feature>
<dbReference type="PROSITE" id="PS50850">
    <property type="entry name" value="MFS"/>
    <property type="match status" value="1"/>
</dbReference>
<feature type="transmembrane region" description="Helical" evidence="10">
    <location>
        <begin position="474"/>
        <end position="496"/>
    </location>
</feature>
<keyword evidence="5 10" id="KW-0812">Transmembrane</keyword>
<reference evidence="13" key="2">
    <citation type="submission" date="2012-08" db="EMBL/GenBank/DDBJ databases">
        <title>Genome sequence of Kazachstania naganishii.</title>
        <authorList>
            <person name="Gordon J.L."/>
            <person name="Armisen D."/>
            <person name="Proux-Wera E."/>
            <person name="OhEigeartaigh S.S."/>
            <person name="Byrne K.P."/>
            <person name="Wolfe K.H."/>
        </authorList>
    </citation>
    <scope>NUCLEOTIDE SEQUENCE [LARGE SCALE GENOMIC DNA]</scope>
    <source>
        <strain evidence="13">ATCC MYA-139 / BCRC 22969 / CBS 8797 / CCRC 22969 / KCTC 17520 / NBRC 10181 / NCYC 3082</strain>
    </source>
</reference>
<comment type="similarity">
    <text evidence="2">Belongs to the major facilitator superfamily. Sugar transporter (TC 2.A.1.1) family.</text>
</comment>
<dbReference type="GO" id="GO:1904659">
    <property type="term" value="P:D-glucose transmembrane transport"/>
    <property type="evidence" value="ECO:0007669"/>
    <property type="project" value="EnsemblFungi"/>
</dbReference>
<evidence type="ECO:0000256" key="9">
    <source>
        <dbReference type="SAM" id="MobiDB-lite"/>
    </source>
</evidence>
<evidence type="ECO:0000256" key="1">
    <source>
        <dbReference type="ARBA" id="ARBA00004141"/>
    </source>
</evidence>
<dbReference type="InterPro" id="IPR020846">
    <property type="entry name" value="MFS_dom"/>
</dbReference>
<feature type="transmembrane region" description="Helical" evidence="10">
    <location>
        <begin position="195"/>
        <end position="215"/>
    </location>
</feature>
<feature type="transmembrane region" description="Helical" evidence="10">
    <location>
        <begin position="378"/>
        <end position="401"/>
    </location>
</feature>
<dbReference type="OMA" id="EWIVTEY"/>
<dbReference type="OrthoDB" id="6612291at2759"/>
<feature type="transmembrane region" description="Helical" evidence="10">
    <location>
        <begin position="413"/>
        <end position="435"/>
    </location>
</feature>
<feature type="domain" description="Major facilitator superfamily (MFS) profile" evidence="11">
    <location>
        <begin position="122"/>
        <end position="568"/>
    </location>
</feature>
<dbReference type="InterPro" id="IPR005829">
    <property type="entry name" value="Sugar_transporter_CS"/>
</dbReference>
<comment type="subcellular location">
    <subcellularLocation>
        <location evidence="1">Membrane</location>
        <topology evidence="1">Multi-pass membrane protein</topology>
    </subcellularLocation>
</comment>
<evidence type="ECO:0000256" key="6">
    <source>
        <dbReference type="ARBA" id="ARBA00022989"/>
    </source>
</evidence>
<dbReference type="InterPro" id="IPR003663">
    <property type="entry name" value="Sugar/inositol_transpt"/>
</dbReference>
<feature type="region of interest" description="Disordered" evidence="9">
    <location>
        <begin position="1"/>
        <end position="33"/>
    </location>
</feature>
<dbReference type="KEGG" id="kng:KNAG_0B02810"/>
<dbReference type="EMBL" id="HE978315">
    <property type="protein sequence ID" value="CCK68723.1"/>
    <property type="molecule type" value="Genomic_DNA"/>
</dbReference>
<keyword evidence="13" id="KW-1185">Reference proteome</keyword>
<dbReference type="GO" id="GO:0005886">
    <property type="term" value="C:plasma membrane"/>
    <property type="evidence" value="ECO:0007669"/>
    <property type="project" value="EnsemblFungi"/>
</dbReference>
<evidence type="ECO:0000259" key="11">
    <source>
        <dbReference type="PROSITE" id="PS50850"/>
    </source>
</evidence>
<name>J7RGQ5_HUIN7</name>
<feature type="compositionally biased region" description="Basic and acidic residues" evidence="9">
    <location>
        <begin position="1"/>
        <end position="13"/>
    </location>
</feature>
<evidence type="ECO:0000256" key="4">
    <source>
        <dbReference type="ARBA" id="ARBA00022597"/>
    </source>
</evidence>
<dbReference type="GO" id="GO:0015761">
    <property type="term" value="P:mannose transmembrane transport"/>
    <property type="evidence" value="ECO:0007669"/>
    <property type="project" value="EnsemblFungi"/>
</dbReference>
<sequence>MDGERNSSDENHTVEPSSTSDSESTPRLQKKAGLFDTAIRKLSNSLLVRRKRSANVEPKSEESAAQSNTIQSIVGAAASLDTYVNGSETSAVGDNDQVTLDAASLLFSEPPRKQSNMMSLLVGIFVAVGGFLFGYDTGLINSIAEMNYVKEHLTPNRNAFTTKEMAIVVSFLSMGTFVGALMAPFLSDSWGRKKTIIASTVVIFSVGNSLQVGAASMTLLVVGRVVSGLAIGVISAVVPLYQAEAAKKELRGAIISTYQWAITWGLLVSSAISQGTYKRNDPSSYRIPIGLQYVWSTILAVGMCFLPESPRYFVLKDDLDCAAKSLAFLRGVPVHDSGLLEELVEIKATFDYERSIGSSSFLDCFISSKKRPKQTLRMFTGIAIQAFQQFSGINFIFYYGINFFRKSGIQNSYIISFITYAVNVAFSIPGLFLVDHLGRRKVLIYGGIGMTVSNFIVAIVGVSTNSVVSSNVTIAFICVFIASFSATWGGAVWVISAELYSLGVRAKCTAICAASNWLVNFACAFMTPYIVNRRTKDSSSMGAKIYFIWGSLNALGLLVVYLTVYETKGLRLEQIDELYKNSPNSRASTKWNKIIRGQGPLNKIFEMSSGDSSETNTPGASLNETNTSKYQNQSHINETGFTMDDLSRYEVGNEDRSVPLVTAAPSSPTVVDTATTLTSAEQLPRMNSTSISLVQSSVPSTSNFIDLGNGLRLNTYRRGPPSISSESNEDEGSLQEYDGPILTPHSSDYRHHMDMINGYLSHTVDQSSNSNSQLSSNGTHIFMDNGLSLPLRSSHPQY</sequence>
<dbReference type="PROSITE" id="PS00216">
    <property type="entry name" value="SUGAR_TRANSPORT_1"/>
    <property type="match status" value="1"/>
</dbReference>
<dbReference type="Proteomes" id="UP000006310">
    <property type="component" value="Chromosome 2"/>
</dbReference>
<feature type="transmembrane region" description="Helical" evidence="10">
    <location>
        <begin position="285"/>
        <end position="306"/>
    </location>
</feature>
<feature type="compositionally biased region" description="Polar residues" evidence="9">
    <location>
        <begin position="609"/>
        <end position="632"/>
    </location>
</feature>
<dbReference type="eggNOG" id="KOG0254">
    <property type="taxonomic scope" value="Eukaryota"/>
</dbReference>
<feature type="transmembrane region" description="Helical" evidence="10">
    <location>
        <begin position="165"/>
        <end position="183"/>
    </location>
</feature>
<dbReference type="GO" id="GO:0005536">
    <property type="term" value="F:D-glucose binding"/>
    <property type="evidence" value="ECO:0007669"/>
    <property type="project" value="UniProtKB-ARBA"/>
</dbReference>
<feature type="transmembrane region" description="Helical" evidence="10">
    <location>
        <begin position="442"/>
        <end position="462"/>
    </location>
</feature>
<evidence type="ECO:0000256" key="7">
    <source>
        <dbReference type="ARBA" id="ARBA00023136"/>
    </source>
</evidence>
<dbReference type="SUPFAM" id="SSF103473">
    <property type="entry name" value="MFS general substrate transporter"/>
    <property type="match status" value="1"/>
</dbReference>
<feature type="transmembrane region" description="Helical" evidence="10">
    <location>
        <begin position="117"/>
        <end position="135"/>
    </location>
</feature>
<feature type="transmembrane region" description="Helical" evidence="10">
    <location>
        <begin position="508"/>
        <end position="531"/>
    </location>
</feature>
<proteinExistence type="inferred from homology"/>
<evidence type="ECO:0000313" key="12">
    <source>
        <dbReference type="EMBL" id="CCK68723.1"/>
    </source>
</evidence>
<evidence type="ECO:0000256" key="8">
    <source>
        <dbReference type="ARBA" id="ARBA00023180"/>
    </source>
</evidence>
<keyword evidence="4" id="KW-0762">Sugar transport</keyword>
<evidence type="ECO:0000256" key="2">
    <source>
        <dbReference type="ARBA" id="ARBA00010992"/>
    </source>
</evidence>
<feature type="transmembrane region" description="Helical" evidence="10">
    <location>
        <begin position="253"/>
        <end position="273"/>
    </location>
</feature>
<dbReference type="InterPro" id="IPR005828">
    <property type="entry name" value="MFS_sugar_transport-like"/>
</dbReference>
<dbReference type="GO" id="GO:0010255">
    <property type="term" value="P:glucose mediated signaling pathway"/>
    <property type="evidence" value="ECO:0007669"/>
    <property type="project" value="EnsemblFungi"/>
</dbReference>
<dbReference type="InterPro" id="IPR050360">
    <property type="entry name" value="MFS_Sugar_Transporters"/>
</dbReference>
<evidence type="ECO:0000256" key="5">
    <source>
        <dbReference type="ARBA" id="ARBA00022692"/>
    </source>
</evidence>
<dbReference type="GeneID" id="34524373"/>
<dbReference type="FunFam" id="1.20.1250.20:FF:000115">
    <property type="entry name" value="High-affinity glucose transporter"/>
    <property type="match status" value="1"/>
</dbReference>
<evidence type="ECO:0000313" key="13">
    <source>
        <dbReference type="Proteomes" id="UP000006310"/>
    </source>
</evidence>
<keyword evidence="3" id="KW-0813">Transport</keyword>
<accession>J7RGQ5</accession>
<dbReference type="HOGENOM" id="CLU_001265_42_0_1"/>
<keyword evidence="6 10" id="KW-1133">Transmembrane helix</keyword>
<dbReference type="RefSeq" id="XP_022462969.1">
    <property type="nucleotide sequence ID" value="XM_022611574.1"/>
</dbReference>
<dbReference type="PANTHER" id="PTHR48022:SF16">
    <property type="entry name" value="HIGH GLUCOSE SENSOR RGT2-RELATED"/>
    <property type="match status" value="1"/>
</dbReference>
<dbReference type="PANTHER" id="PTHR48022">
    <property type="entry name" value="PLASTIDIC GLUCOSE TRANSPORTER 4"/>
    <property type="match status" value="1"/>
</dbReference>
<feature type="transmembrane region" description="Helical" evidence="10">
    <location>
        <begin position="543"/>
        <end position="564"/>
    </location>
</feature>
<keyword evidence="8" id="KW-0325">Glycoprotein</keyword>